<dbReference type="PANTHER" id="PTHR43757">
    <property type="entry name" value="AMINOMETHYLTRANSFERASE"/>
    <property type="match status" value="1"/>
</dbReference>
<dbReference type="SUPFAM" id="SSF103025">
    <property type="entry name" value="Folate-binding domain"/>
    <property type="match status" value="1"/>
</dbReference>
<feature type="domain" description="GCVT N-terminal" evidence="3">
    <location>
        <begin position="593"/>
        <end position="857"/>
    </location>
</feature>
<evidence type="ECO:0000256" key="2">
    <source>
        <dbReference type="ARBA" id="ARBA00023002"/>
    </source>
</evidence>
<gene>
    <name evidence="6" type="ORF">IV417_15545</name>
</gene>
<dbReference type="PRINTS" id="PR00469">
    <property type="entry name" value="PNDRDTASEII"/>
</dbReference>
<feature type="domain" description="SoxA A3" evidence="5">
    <location>
        <begin position="488"/>
        <end position="573"/>
    </location>
</feature>
<feature type="domain" description="Aminomethyltransferase C-terminal" evidence="4">
    <location>
        <begin position="877"/>
        <end position="963"/>
    </location>
</feature>
<keyword evidence="7" id="KW-1185">Reference proteome</keyword>
<organism evidence="6 7">
    <name type="scientific">Harenicola maris</name>
    <dbReference type="NCBI Taxonomy" id="2841044"/>
    <lineage>
        <taxon>Bacteria</taxon>
        <taxon>Pseudomonadati</taxon>
        <taxon>Pseudomonadota</taxon>
        <taxon>Alphaproteobacteria</taxon>
        <taxon>Rhodobacterales</taxon>
        <taxon>Paracoccaceae</taxon>
        <taxon>Harenicola</taxon>
    </lineage>
</organism>
<name>A0AAP2CW32_9RHOB</name>
<dbReference type="InterPro" id="IPR006277">
    <property type="entry name" value="Sarcosine_oxidase_asu"/>
</dbReference>
<dbReference type="AlphaFoldDB" id="A0AAP2CW32"/>
<comment type="similarity">
    <text evidence="1">Belongs to the GcvT family.</text>
</comment>
<sequence length="971" mass="103060">MGHGIDRERPVEFTFDGRTYAGFAGDTLASALMANGVRLMGRSFKYHRPRGVLTCGSEEPNALMQIGPKGAAEPNQRATMQEVYPGLRAESQNRWPSLEADLLSVNDALAPFLGAGFYYKTFMWPKAFWERVYEPFIRRAAGLGALPAGHDETPYEKPFAHCDLLVIGGGPAGMSAALAAAKAGADVILAEEQSALGGRLLLDGGEVEGLPAHDWAADMAARLAAHPKVRVMTRTAVTGAYDGGVFGALERVTRHLGDAPKGAPAEAFWRITARASVLAAGAIERPIAFPGNDRPGILMAGALRGYMNRWGVAPGKSIAIYGRGAEALATARQVQAAGLKVAALITTGPAPEGAGGFPVFAEAQVVGTRGRKSLRQVTVLSGGAKHEVIADTLAMSGGWNPSVHLTCHMGARPVWRADIAGFVPAEGSVPDMQVAGACGGRYDTQGCLEAGRAAALAALGREVPSVSEGNNVHDEPEWRSTDWVVPGKGRAWLDFQNDVTVKDVQLAARENLSSVEHMKRYTTQGMAPDQGKNSNIGALTVLAEATGRSISGTGTTTYRPPFVPVPIGAMGAGARGKGFAPERFTTSDGPSRERAAPMVEAGLWYRPSYFPRAGEATWREACVREVRMVRSAVGVCDVSTLGKIDIQGPDAGAFLDFVYANLFSSLKEGRVRYGLMLREDGHVMDDGTTARLGPNHYLMTTTTAAAGAVMKHLDFAAQVLQPNMDVSAISVTEQWAQFAVAGPEARALLRTITDTPVEDADLPYMGCCDAVIGGVAGRIFRISFSGELAYEVAVPARYGASLFRLLLAQAEGLGGGAYGMEALNVLRVEKGFITHAEIHGRVTAYDIGMGRMVSAKKDCIGKAMSQRPGLLDPARPRLVGLRLSEPMGKMLGGAHLFEAGAEARRVNSQGYLTSQAYSPELDAHLALGFLTRGPERIGEVIRVVDHMRGVETMAEVTAPVALDPEGERLRG</sequence>
<dbReference type="Gene3D" id="3.30.1360.120">
    <property type="entry name" value="Probable tRNA modification gtpase trme, domain 1"/>
    <property type="match status" value="1"/>
</dbReference>
<dbReference type="SUPFAM" id="SSF51905">
    <property type="entry name" value="FAD/NAD(P)-binding domain"/>
    <property type="match status" value="1"/>
</dbReference>
<dbReference type="InterPro" id="IPR027266">
    <property type="entry name" value="TrmE/GcvT-like"/>
</dbReference>
<accession>A0AAP2CW32</accession>
<evidence type="ECO:0000259" key="5">
    <source>
        <dbReference type="Pfam" id="PF17806"/>
    </source>
</evidence>
<dbReference type="NCBIfam" id="TIGR01372">
    <property type="entry name" value="soxA"/>
    <property type="match status" value="1"/>
</dbReference>
<dbReference type="GO" id="GO:0046653">
    <property type="term" value="P:tetrahydrofolate metabolic process"/>
    <property type="evidence" value="ECO:0007669"/>
    <property type="project" value="InterPro"/>
</dbReference>
<evidence type="ECO:0000313" key="6">
    <source>
        <dbReference type="EMBL" id="MBT0958803.1"/>
    </source>
</evidence>
<dbReference type="Pfam" id="PF01571">
    <property type="entry name" value="GCV_T"/>
    <property type="match status" value="1"/>
</dbReference>
<dbReference type="InterPro" id="IPR041117">
    <property type="entry name" value="SoxA_A3"/>
</dbReference>
<dbReference type="Pfam" id="PF13510">
    <property type="entry name" value="Fer2_4"/>
    <property type="match status" value="1"/>
</dbReference>
<dbReference type="InterPro" id="IPR029043">
    <property type="entry name" value="GcvT/YgfZ_C"/>
</dbReference>
<dbReference type="InterPro" id="IPR042204">
    <property type="entry name" value="2Fe-2S-bd_N"/>
</dbReference>
<dbReference type="Proteomes" id="UP001315686">
    <property type="component" value="Unassembled WGS sequence"/>
</dbReference>
<dbReference type="Pfam" id="PF08669">
    <property type="entry name" value="GCV_T_C"/>
    <property type="match status" value="1"/>
</dbReference>
<protein>
    <submittedName>
        <fullName evidence="6">Sarcosine oxidase subunit alpha family protein</fullName>
    </submittedName>
</protein>
<evidence type="ECO:0000256" key="1">
    <source>
        <dbReference type="ARBA" id="ARBA00008609"/>
    </source>
</evidence>
<dbReference type="PANTHER" id="PTHR43757:SF2">
    <property type="entry name" value="AMINOMETHYLTRANSFERASE, MITOCHONDRIAL"/>
    <property type="match status" value="1"/>
</dbReference>
<dbReference type="GO" id="GO:0008115">
    <property type="term" value="F:sarcosine oxidase activity"/>
    <property type="evidence" value="ECO:0007669"/>
    <property type="project" value="InterPro"/>
</dbReference>
<comment type="caution">
    <text evidence="6">The sequence shown here is derived from an EMBL/GenBank/DDBJ whole genome shotgun (WGS) entry which is preliminary data.</text>
</comment>
<dbReference type="SUPFAM" id="SSF101790">
    <property type="entry name" value="Aminomethyltransferase beta-barrel domain"/>
    <property type="match status" value="1"/>
</dbReference>
<proteinExistence type="inferred from homology"/>
<dbReference type="Gene3D" id="3.50.50.60">
    <property type="entry name" value="FAD/NAD(P)-binding domain"/>
    <property type="match status" value="1"/>
</dbReference>
<evidence type="ECO:0000313" key="7">
    <source>
        <dbReference type="Proteomes" id="UP001315686"/>
    </source>
</evidence>
<dbReference type="InterPro" id="IPR006222">
    <property type="entry name" value="GCVT_N"/>
</dbReference>
<dbReference type="InterPro" id="IPR036188">
    <property type="entry name" value="FAD/NAD-bd_sf"/>
</dbReference>
<dbReference type="InterPro" id="IPR013977">
    <property type="entry name" value="GcvT_C"/>
</dbReference>
<keyword evidence="2" id="KW-0560">Oxidoreductase</keyword>
<dbReference type="InterPro" id="IPR028896">
    <property type="entry name" value="GcvT/YgfZ/DmdA"/>
</dbReference>
<dbReference type="PRINTS" id="PR00368">
    <property type="entry name" value="FADPNR"/>
</dbReference>
<dbReference type="EMBL" id="JADQAZ010000003">
    <property type="protein sequence ID" value="MBT0958803.1"/>
    <property type="molecule type" value="Genomic_DNA"/>
</dbReference>
<evidence type="ECO:0000259" key="4">
    <source>
        <dbReference type="Pfam" id="PF08669"/>
    </source>
</evidence>
<reference evidence="6 7" key="1">
    <citation type="journal article" date="2021" name="Arch. Microbiol.">
        <title>Harenicola maris gen. nov., sp. nov. isolated from the Sea of Japan shallow sediments.</title>
        <authorList>
            <person name="Romanenko L.A."/>
            <person name="Kurilenko V.V."/>
            <person name="Chernysheva N.Y."/>
            <person name="Tekutyeva L.A."/>
            <person name="Velansky P.V."/>
            <person name="Svetashev V.I."/>
            <person name="Isaeva M.P."/>
        </authorList>
    </citation>
    <scope>NUCLEOTIDE SEQUENCE [LARGE SCALE GENOMIC DNA]</scope>
    <source>
        <strain evidence="6 7">KMM 3653</strain>
    </source>
</reference>
<dbReference type="Gene3D" id="3.10.20.440">
    <property type="entry name" value="2Fe-2S iron-sulphur cluster binding domain, sarcosine oxidase, alpha subunit, N-terminal domain"/>
    <property type="match status" value="1"/>
</dbReference>
<dbReference type="RefSeq" id="WP_327795422.1">
    <property type="nucleotide sequence ID" value="NZ_JADQAZ010000003.1"/>
</dbReference>
<evidence type="ECO:0000259" key="3">
    <source>
        <dbReference type="Pfam" id="PF01571"/>
    </source>
</evidence>
<dbReference type="Pfam" id="PF17806">
    <property type="entry name" value="SO_alpha_A3"/>
    <property type="match status" value="1"/>
</dbReference>
<dbReference type="Pfam" id="PF12831">
    <property type="entry name" value="FAD_oxidored"/>
    <property type="match status" value="1"/>
</dbReference>